<gene>
    <name evidence="1" type="ORF">A4W93_05425</name>
</gene>
<keyword evidence="2" id="KW-1185">Reference proteome</keyword>
<protein>
    <submittedName>
        <fullName evidence="1">Uncharacterized protein</fullName>
    </submittedName>
</protein>
<accession>A0A1W6L5I5</accession>
<evidence type="ECO:0000313" key="2">
    <source>
        <dbReference type="Proteomes" id="UP000193427"/>
    </source>
</evidence>
<dbReference type="Proteomes" id="UP000193427">
    <property type="component" value="Chromosome"/>
</dbReference>
<dbReference type="EMBL" id="CP015118">
    <property type="protein sequence ID" value="ARN19398.1"/>
    <property type="molecule type" value="Genomic_DNA"/>
</dbReference>
<dbReference type="KEGG" id="rgu:A4W93_05425"/>
<organism evidence="1 2">
    <name type="scientific">Piscinibacter gummiphilus</name>
    <dbReference type="NCBI Taxonomy" id="946333"/>
    <lineage>
        <taxon>Bacteria</taxon>
        <taxon>Pseudomonadati</taxon>
        <taxon>Pseudomonadota</taxon>
        <taxon>Betaproteobacteria</taxon>
        <taxon>Burkholderiales</taxon>
        <taxon>Sphaerotilaceae</taxon>
        <taxon>Piscinibacter</taxon>
    </lineage>
</organism>
<reference evidence="1 2" key="1">
    <citation type="submission" date="2016-04" db="EMBL/GenBank/DDBJ databases">
        <title>Complete genome sequence of natural rubber-degrading, novel Gram-negative bacterium, Rhizobacter gummiphilus strain NS21.</title>
        <authorList>
            <person name="Tabata M."/>
            <person name="Kasai D."/>
            <person name="Fukuda M."/>
        </authorList>
    </citation>
    <scope>NUCLEOTIDE SEQUENCE [LARGE SCALE GENOMIC DNA]</scope>
    <source>
        <strain evidence="1 2">NS21</strain>
    </source>
</reference>
<proteinExistence type="predicted"/>
<sequence>MASPHPPAPLWLVVPMAAATLAVTGLFGWLLHQRLDLLLHAPRWPGTIVALESSQSVSTNSSNRRASTRLEVVTEVEGPRGPSRFTTLAPLLYPMASEGDRLTVFEANGRFVLGHPASLGLHPLLALLPLGFLFAIVDKVMMPARHRRVWHALMVVALLAPLVVGPLRAS</sequence>
<name>A0A1W6L5I5_9BURK</name>
<dbReference type="RefSeq" id="WP_085749656.1">
    <property type="nucleotide sequence ID" value="NZ_BSPR01000002.1"/>
</dbReference>
<evidence type="ECO:0000313" key="1">
    <source>
        <dbReference type="EMBL" id="ARN19398.1"/>
    </source>
</evidence>
<dbReference type="AlphaFoldDB" id="A0A1W6L5I5"/>
<dbReference type="STRING" id="946333.A4W93_05425"/>